<keyword evidence="2" id="KW-0472">Membrane</keyword>
<evidence type="ECO:0000256" key="2">
    <source>
        <dbReference type="SAM" id="Phobius"/>
    </source>
</evidence>
<feature type="transmembrane region" description="Helical" evidence="2">
    <location>
        <begin position="383"/>
        <end position="401"/>
    </location>
</feature>
<feature type="transmembrane region" description="Helical" evidence="2">
    <location>
        <begin position="149"/>
        <end position="172"/>
    </location>
</feature>
<dbReference type="AlphaFoldDB" id="A0A543BQN2"/>
<evidence type="ECO:0008006" key="5">
    <source>
        <dbReference type="Google" id="ProtNLM"/>
    </source>
</evidence>
<sequence>MQILYLAVGIAMAAIVFSARVQVAERFAIAFLILTVAVFPRSIVSIGTLDPLHVGLAQSTITVMSYHVGIALALAFYLLRRPRVIKAPASLTVFMIILVIFVVFVWGGTSQQWSGVWHLGMALACWPLGVGIASFVASSAQNQLFLARFVVVILLGELIVSVLQILGFSLPIQLTAGSGELLVGTERVIGTLGNPANLSKVSFLLMLALMPLASSDSRRLRRTVLVGIMIATLIATLTISRANVIATVLALAIWLVLSPGRMSFGQRFSIIIGAGIVVVATGDSTLARLLSDPEGSIRPQLIEGAMEQLNRTFLEGVGINSYVSVVGQFHATTATGFPVHNAFLLLLTELGPILTAIFLFPLVWLFGRALVRFFDKTKRDPATITLIAALPGLVAIMYTGYGILGSFLLPLLMLVCGLLGDLVKRHDAGDWTGLESPGAAQEKLHLRGRRSTTGRATAHPKESRS</sequence>
<dbReference type="PANTHER" id="PTHR37422:SF13">
    <property type="entry name" value="LIPOPOLYSACCHARIDE BIOSYNTHESIS PROTEIN PA4999-RELATED"/>
    <property type="match status" value="1"/>
</dbReference>
<keyword evidence="2" id="KW-1133">Transmembrane helix</keyword>
<feature type="transmembrane region" description="Helical" evidence="2">
    <location>
        <begin position="269"/>
        <end position="291"/>
    </location>
</feature>
<reference evidence="3 4" key="1">
    <citation type="submission" date="2019-06" db="EMBL/GenBank/DDBJ databases">
        <title>Sequencing the genomes of 1000 actinobacteria strains.</title>
        <authorList>
            <person name="Klenk H.-P."/>
        </authorList>
    </citation>
    <scope>NUCLEOTIDE SEQUENCE [LARGE SCALE GENOMIC DNA]</scope>
    <source>
        <strain evidence="3 4">DSM 20169</strain>
    </source>
</reference>
<protein>
    <recommendedName>
        <fullName evidence="5">O-antigen ligase</fullName>
    </recommendedName>
</protein>
<feature type="region of interest" description="Disordered" evidence="1">
    <location>
        <begin position="441"/>
        <end position="465"/>
    </location>
</feature>
<dbReference type="RefSeq" id="WP_170198133.1">
    <property type="nucleotide sequence ID" value="NZ_VFOX01000001.1"/>
</dbReference>
<evidence type="ECO:0000256" key="1">
    <source>
        <dbReference type="SAM" id="MobiDB-lite"/>
    </source>
</evidence>
<feature type="transmembrane region" description="Helical" evidence="2">
    <location>
        <begin position="91"/>
        <end position="109"/>
    </location>
</feature>
<feature type="transmembrane region" description="Helical" evidence="2">
    <location>
        <begin position="115"/>
        <end position="137"/>
    </location>
</feature>
<feature type="transmembrane region" description="Helical" evidence="2">
    <location>
        <begin position="61"/>
        <end position="79"/>
    </location>
</feature>
<evidence type="ECO:0000313" key="4">
    <source>
        <dbReference type="Proteomes" id="UP000317209"/>
    </source>
</evidence>
<feature type="transmembrane region" description="Helical" evidence="2">
    <location>
        <begin position="6"/>
        <end position="23"/>
    </location>
</feature>
<feature type="transmembrane region" description="Helical" evidence="2">
    <location>
        <begin position="192"/>
        <end position="212"/>
    </location>
</feature>
<keyword evidence="4" id="KW-1185">Reference proteome</keyword>
<accession>A0A543BQN2</accession>
<feature type="transmembrane region" description="Helical" evidence="2">
    <location>
        <begin position="351"/>
        <end position="371"/>
    </location>
</feature>
<feature type="transmembrane region" description="Helical" evidence="2">
    <location>
        <begin position="224"/>
        <end position="257"/>
    </location>
</feature>
<organism evidence="3 4">
    <name type="scientific">Microbacterium saperdae</name>
    <dbReference type="NCBI Taxonomy" id="69368"/>
    <lineage>
        <taxon>Bacteria</taxon>
        <taxon>Bacillati</taxon>
        <taxon>Actinomycetota</taxon>
        <taxon>Actinomycetes</taxon>
        <taxon>Micrococcales</taxon>
        <taxon>Microbacteriaceae</taxon>
        <taxon>Microbacterium</taxon>
    </lineage>
</organism>
<comment type="caution">
    <text evidence="3">The sequence shown here is derived from an EMBL/GenBank/DDBJ whole genome shotgun (WGS) entry which is preliminary data.</text>
</comment>
<dbReference type="EMBL" id="VFOX01000001">
    <property type="protein sequence ID" value="TQL87136.1"/>
    <property type="molecule type" value="Genomic_DNA"/>
</dbReference>
<proteinExistence type="predicted"/>
<feature type="transmembrane region" description="Helical" evidence="2">
    <location>
        <begin position="30"/>
        <end position="49"/>
    </location>
</feature>
<dbReference type="PANTHER" id="PTHR37422">
    <property type="entry name" value="TEICHURONIC ACID BIOSYNTHESIS PROTEIN TUAE"/>
    <property type="match status" value="1"/>
</dbReference>
<keyword evidence="2" id="KW-0812">Transmembrane</keyword>
<gene>
    <name evidence="3" type="ORF">FB560_2803</name>
</gene>
<dbReference type="InterPro" id="IPR051533">
    <property type="entry name" value="WaaL-like"/>
</dbReference>
<dbReference type="Proteomes" id="UP000317209">
    <property type="component" value="Unassembled WGS sequence"/>
</dbReference>
<name>A0A543BQN2_9MICO</name>
<evidence type="ECO:0000313" key="3">
    <source>
        <dbReference type="EMBL" id="TQL87136.1"/>
    </source>
</evidence>